<keyword evidence="4 11" id="KW-0808">Transferase</keyword>
<dbReference type="PANTHER" id="PTHR11601:SF34">
    <property type="entry name" value="CYSTEINE DESULFURASE"/>
    <property type="match status" value="1"/>
</dbReference>
<dbReference type="STRING" id="59919.PMM0170"/>
<evidence type="ECO:0000256" key="8">
    <source>
        <dbReference type="ARBA" id="ARBA00023014"/>
    </source>
</evidence>
<dbReference type="InterPro" id="IPR015422">
    <property type="entry name" value="PyrdxlP-dep_Trfase_small"/>
</dbReference>
<dbReference type="FunFam" id="3.40.640.10:FF:000084">
    <property type="entry name" value="IscS-like cysteine desulfurase"/>
    <property type="match status" value="1"/>
</dbReference>
<keyword evidence="6" id="KW-0663">Pyridoxal phosphate</keyword>
<evidence type="ECO:0000256" key="6">
    <source>
        <dbReference type="ARBA" id="ARBA00022898"/>
    </source>
</evidence>
<evidence type="ECO:0000256" key="3">
    <source>
        <dbReference type="ARBA" id="ARBA00011738"/>
    </source>
</evidence>
<organism evidence="11 12">
    <name type="scientific">Prochlorococcus marinus subsp. pastoris (strain CCMP1986 / NIES-2087 / MED4)</name>
    <dbReference type="NCBI Taxonomy" id="59919"/>
    <lineage>
        <taxon>Bacteria</taxon>
        <taxon>Bacillati</taxon>
        <taxon>Cyanobacteriota</taxon>
        <taxon>Cyanophyceae</taxon>
        <taxon>Synechococcales</taxon>
        <taxon>Prochlorococcaceae</taxon>
        <taxon>Prochlorococcus</taxon>
    </lineage>
</organism>
<comment type="subunit">
    <text evidence="3">Homodimer.</text>
</comment>
<comment type="cofactor">
    <cofactor evidence="1">
        <name>pyridoxal 5'-phosphate</name>
        <dbReference type="ChEBI" id="CHEBI:597326"/>
    </cofactor>
</comment>
<dbReference type="GO" id="GO:0046872">
    <property type="term" value="F:metal ion binding"/>
    <property type="evidence" value="ECO:0007669"/>
    <property type="project" value="UniProtKB-KW"/>
</dbReference>
<gene>
    <name evidence="11" type="ordered locus">PMM0170</name>
</gene>
<evidence type="ECO:0000256" key="5">
    <source>
        <dbReference type="ARBA" id="ARBA00022723"/>
    </source>
</evidence>
<dbReference type="GO" id="GO:0016829">
    <property type="term" value="F:lyase activity"/>
    <property type="evidence" value="ECO:0007669"/>
    <property type="project" value="UniProtKB-KW"/>
</dbReference>
<dbReference type="AlphaFoldDB" id="Q7V3B2"/>
<keyword evidence="7" id="KW-0408">Iron</keyword>
<accession>Q7V3B2</accession>
<dbReference type="InterPro" id="IPR015424">
    <property type="entry name" value="PyrdxlP-dep_Trfase"/>
</dbReference>
<evidence type="ECO:0000313" key="12">
    <source>
        <dbReference type="Proteomes" id="UP000001026"/>
    </source>
</evidence>
<dbReference type="PIRSF" id="PIRSF005572">
    <property type="entry name" value="NifS"/>
    <property type="match status" value="1"/>
</dbReference>
<proteinExistence type="inferred from homology"/>
<dbReference type="GO" id="GO:0008483">
    <property type="term" value="F:transaminase activity"/>
    <property type="evidence" value="ECO:0007669"/>
    <property type="project" value="UniProtKB-KW"/>
</dbReference>
<evidence type="ECO:0000259" key="10">
    <source>
        <dbReference type="Pfam" id="PF00266"/>
    </source>
</evidence>
<dbReference type="KEGG" id="pmm:PMM0170"/>
<dbReference type="GO" id="GO:0051536">
    <property type="term" value="F:iron-sulfur cluster binding"/>
    <property type="evidence" value="ECO:0007669"/>
    <property type="project" value="UniProtKB-KW"/>
</dbReference>
<dbReference type="GO" id="GO:0031071">
    <property type="term" value="F:cysteine desulfurase activity"/>
    <property type="evidence" value="ECO:0007669"/>
    <property type="project" value="UniProtKB-EC"/>
</dbReference>
<evidence type="ECO:0000256" key="7">
    <source>
        <dbReference type="ARBA" id="ARBA00023004"/>
    </source>
</evidence>
<evidence type="ECO:0000256" key="9">
    <source>
        <dbReference type="ARBA" id="ARBA00050776"/>
    </source>
</evidence>
<keyword evidence="11" id="KW-0456">Lyase</keyword>
<dbReference type="Pfam" id="PF00266">
    <property type="entry name" value="Aminotran_5"/>
    <property type="match status" value="1"/>
</dbReference>
<dbReference type="EC" id="4.4.1.-" evidence="11"/>
<evidence type="ECO:0000256" key="2">
    <source>
        <dbReference type="ARBA" id="ARBA00006490"/>
    </source>
</evidence>
<dbReference type="EMBL" id="BX548174">
    <property type="protein sequence ID" value="CAE18629.1"/>
    <property type="molecule type" value="Genomic_DNA"/>
</dbReference>
<comment type="similarity">
    <text evidence="2">Belongs to the class-V pyridoxal-phosphate-dependent aminotransferase family. NifS/IscS subfamily.</text>
</comment>
<dbReference type="InterPro" id="IPR000192">
    <property type="entry name" value="Aminotrans_V_dom"/>
</dbReference>
<dbReference type="eggNOG" id="COG1104">
    <property type="taxonomic scope" value="Bacteria"/>
</dbReference>
<dbReference type="SUPFAM" id="SSF53383">
    <property type="entry name" value="PLP-dependent transferases"/>
    <property type="match status" value="1"/>
</dbReference>
<sequence>MMLSTPILLDYQSSTPCLEEVVNSMAPYWSEIFSNPSSKSNLAGINASAVLEVSREKIQEYLFLKKKKVIFTSGATESNNLALLGFARRHFKETEHYGHIITLKTEHKAVLEPLNQLRKEGFHITEISPEKDGLVSEEKFVSCIRDDTFLVSIMMANNEIGVIQPLKEISEICGSRDIVLHSDYAQCLGFLEFDSLDSVANMLTISSHKIYGPKGVGILLIDRDIELQPLVLGGGQEFGLRSGTLPLPLIVGFTKAIEIAVLNQKKNINKFLFYRDKLLKGLLGNNSGVEINGSMKERLPHNLNLTVLDVNGSKLHKSLKSKIICSSGSACSNGVPSHVLLALGRSFKEAEASLRLSIGLMTTKEDIEKSIEIITDSIKLLR</sequence>
<dbReference type="InterPro" id="IPR015421">
    <property type="entry name" value="PyrdxlP-dep_Trfase_major"/>
</dbReference>
<name>Q7V3B2_PROMP</name>
<dbReference type="Gene3D" id="3.90.1150.10">
    <property type="entry name" value="Aspartate Aminotransferase, domain 1"/>
    <property type="match status" value="1"/>
</dbReference>
<evidence type="ECO:0000256" key="1">
    <source>
        <dbReference type="ARBA" id="ARBA00001933"/>
    </source>
</evidence>
<feature type="domain" description="Aminotransferase class V" evidence="10">
    <location>
        <begin position="7"/>
        <end position="368"/>
    </location>
</feature>
<dbReference type="InterPro" id="IPR016454">
    <property type="entry name" value="Cysteine_dSase"/>
</dbReference>
<keyword evidence="5" id="KW-0479">Metal-binding</keyword>
<keyword evidence="11" id="KW-0032">Aminotransferase</keyword>
<dbReference type="PANTHER" id="PTHR11601">
    <property type="entry name" value="CYSTEINE DESULFURYLASE FAMILY MEMBER"/>
    <property type="match status" value="1"/>
</dbReference>
<protein>
    <submittedName>
        <fullName evidence="11">NifS-like aminotransferase class-V</fullName>
        <ecNumber evidence="11">4.4.1.-</ecNumber>
    </submittedName>
</protein>
<dbReference type="HOGENOM" id="CLU_003433_0_2_3"/>
<evidence type="ECO:0000256" key="4">
    <source>
        <dbReference type="ARBA" id="ARBA00022679"/>
    </source>
</evidence>
<dbReference type="Proteomes" id="UP000001026">
    <property type="component" value="Chromosome"/>
</dbReference>
<comment type="catalytic activity">
    <reaction evidence="9">
        <text>(sulfur carrier)-H + L-cysteine = (sulfur carrier)-SH + L-alanine</text>
        <dbReference type="Rhea" id="RHEA:43892"/>
        <dbReference type="Rhea" id="RHEA-COMP:14737"/>
        <dbReference type="Rhea" id="RHEA-COMP:14739"/>
        <dbReference type="ChEBI" id="CHEBI:29917"/>
        <dbReference type="ChEBI" id="CHEBI:35235"/>
        <dbReference type="ChEBI" id="CHEBI:57972"/>
        <dbReference type="ChEBI" id="CHEBI:64428"/>
        <dbReference type="EC" id="2.8.1.7"/>
    </reaction>
</comment>
<evidence type="ECO:0000313" key="11">
    <source>
        <dbReference type="EMBL" id="CAE18629.1"/>
    </source>
</evidence>
<dbReference type="Gene3D" id="3.40.640.10">
    <property type="entry name" value="Type I PLP-dependent aspartate aminotransferase-like (Major domain)"/>
    <property type="match status" value="1"/>
</dbReference>
<reference evidence="11 12" key="1">
    <citation type="journal article" date="2003" name="Nature">
        <title>Genome divergence in two Prochlorococcus ecotypes reflects oceanic niche differentiation.</title>
        <authorList>
            <person name="Rocap G."/>
            <person name="Larimer F.W."/>
            <person name="Lamerdin J.E."/>
            <person name="Malfatti S."/>
            <person name="Chain P."/>
            <person name="Ahlgren N.A."/>
            <person name="Arellano A."/>
            <person name="Coleman M."/>
            <person name="Hauser L."/>
            <person name="Hess W.R."/>
            <person name="Johnson Z.I."/>
            <person name="Land M.L."/>
            <person name="Lindell D."/>
            <person name="Post A.F."/>
            <person name="Regala W."/>
            <person name="Shah M."/>
            <person name="Shaw S.L."/>
            <person name="Steglich C."/>
            <person name="Sullivan M.B."/>
            <person name="Ting C.S."/>
            <person name="Tolonen A."/>
            <person name="Webb E.A."/>
            <person name="Zinser E.R."/>
            <person name="Chisholm S.W."/>
        </authorList>
    </citation>
    <scope>NUCLEOTIDE SEQUENCE [LARGE SCALE GENOMIC DNA]</scope>
    <source>
        <strain evidence="12">CCMP1986 / NIES-2087 / MED4</strain>
    </source>
</reference>
<keyword evidence="8" id="KW-0411">Iron-sulfur</keyword>